<dbReference type="AlphaFoldDB" id="A0A1I7VLA0"/>
<reference evidence="2" key="2">
    <citation type="submission" date="2016-11" db="UniProtKB">
        <authorList>
            <consortium name="WormBaseParasite"/>
        </authorList>
    </citation>
    <scope>IDENTIFICATION</scope>
</reference>
<dbReference type="Proteomes" id="UP000095285">
    <property type="component" value="Unassembled WGS sequence"/>
</dbReference>
<dbReference type="WBParaSite" id="EN70_3818">
    <property type="protein sequence ID" value="EN70_3818"/>
    <property type="gene ID" value="EN70_3818"/>
</dbReference>
<reference evidence="1" key="1">
    <citation type="submission" date="2012-04" db="EMBL/GenBank/DDBJ databases">
        <title>The Genome Sequence of Loa loa.</title>
        <authorList>
            <consortium name="The Broad Institute Genome Sequencing Platform"/>
            <consortium name="Broad Institute Genome Sequencing Center for Infectious Disease"/>
            <person name="Nutman T.B."/>
            <person name="Fink D.L."/>
            <person name="Russ C."/>
            <person name="Young S."/>
            <person name="Zeng Q."/>
            <person name="Gargeya S."/>
            <person name="Alvarado L."/>
            <person name="Berlin A."/>
            <person name="Chapman S.B."/>
            <person name="Chen Z."/>
            <person name="Freedman E."/>
            <person name="Gellesch M."/>
            <person name="Goldberg J."/>
            <person name="Griggs A."/>
            <person name="Gujja S."/>
            <person name="Heilman E.R."/>
            <person name="Heiman D."/>
            <person name="Howarth C."/>
            <person name="Mehta T."/>
            <person name="Neiman D."/>
            <person name="Pearson M."/>
            <person name="Roberts A."/>
            <person name="Saif S."/>
            <person name="Shea T."/>
            <person name="Shenoy N."/>
            <person name="Sisk P."/>
            <person name="Stolte C."/>
            <person name="Sykes S."/>
            <person name="White J."/>
            <person name="Yandava C."/>
            <person name="Haas B."/>
            <person name="Henn M.R."/>
            <person name="Nusbaum C."/>
            <person name="Birren B."/>
        </authorList>
    </citation>
    <scope>NUCLEOTIDE SEQUENCE [LARGE SCALE GENOMIC DNA]</scope>
</reference>
<name>A0A1I7VLA0_LOALO</name>
<proteinExistence type="predicted"/>
<evidence type="ECO:0000313" key="2">
    <source>
        <dbReference type="WBParaSite" id="EN70_3818"/>
    </source>
</evidence>
<protein>
    <submittedName>
        <fullName evidence="2">N-acetylmuramoyl-L-alanine amidase</fullName>
    </submittedName>
</protein>
<sequence length="100" mass="11236">MSSFLDTSWHGAIGVRNRVSNQNLKQILQDYYSHTITVAPIAKTLATAAEVKGNEKLSPFNLGRNFFGSDYDSNKIRNASYIDLPRIYATQTSFPSLLFM</sequence>
<keyword evidence="1" id="KW-1185">Reference proteome</keyword>
<accession>A0A1I7VLA0</accession>
<organism evidence="1 2">
    <name type="scientific">Loa loa</name>
    <name type="common">Eye worm</name>
    <name type="synonym">Filaria loa</name>
    <dbReference type="NCBI Taxonomy" id="7209"/>
    <lineage>
        <taxon>Eukaryota</taxon>
        <taxon>Metazoa</taxon>
        <taxon>Ecdysozoa</taxon>
        <taxon>Nematoda</taxon>
        <taxon>Chromadorea</taxon>
        <taxon>Rhabditida</taxon>
        <taxon>Spirurina</taxon>
        <taxon>Spiruromorpha</taxon>
        <taxon>Filarioidea</taxon>
        <taxon>Onchocercidae</taxon>
        <taxon>Loa</taxon>
    </lineage>
</organism>
<evidence type="ECO:0000313" key="1">
    <source>
        <dbReference type="Proteomes" id="UP000095285"/>
    </source>
</evidence>